<dbReference type="Proteomes" id="UP000183642">
    <property type="component" value="Unassembled WGS sequence"/>
</dbReference>
<keyword evidence="1" id="KW-1133">Transmembrane helix</keyword>
<gene>
    <name evidence="2" type="ORF">SAMN05660359_02274</name>
</gene>
<reference evidence="3" key="1">
    <citation type="submission" date="2016-10" db="EMBL/GenBank/DDBJ databases">
        <authorList>
            <person name="Varghese N."/>
            <person name="Submissions S."/>
        </authorList>
    </citation>
    <scope>NUCLEOTIDE SEQUENCE [LARGE SCALE GENOMIC DNA]</scope>
    <source>
        <strain evidence="3">DSM 43161</strain>
    </source>
</reference>
<dbReference type="OrthoDB" id="3217869at2"/>
<dbReference type="RefSeq" id="WP_075013651.1">
    <property type="nucleotide sequence ID" value="NZ_FOWE01000005.1"/>
</dbReference>
<name>A0A1I5FNV7_9ACTN</name>
<evidence type="ECO:0008006" key="4">
    <source>
        <dbReference type="Google" id="ProtNLM"/>
    </source>
</evidence>
<dbReference type="EMBL" id="FOWE01000005">
    <property type="protein sequence ID" value="SFO25450.1"/>
    <property type="molecule type" value="Genomic_DNA"/>
</dbReference>
<evidence type="ECO:0000256" key="1">
    <source>
        <dbReference type="SAM" id="Phobius"/>
    </source>
</evidence>
<proteinExistence type="predicted"/>
<organism evidence="2 3">
    <name type="scientific">Geodermatophilus obscurus</name>
    <dbReference type="NCBI Taxonomy" id="1861"/>
    <lineage>
        <taxon>Bacteria</taxon>
        <taxon>Bacillati</taxon>
        <taxon>Actinomycetota</taxon>
        <taxon>Actinomycetes</taxon>
        <taxon>Geodermatophilales</taxon>
        <taxon>Geodermatophilaceae</taxon>
        <taxon>Geodermatophilus</taxon>
    </lineage>
</organism>
<keyword evidence="1" id="KW-0472">Membrane</keyword>
<feature type="transmembrane region" description="Helical" evidence="1">
    <location>
        <begin position="242"/>
        <end position="262"/>
    </location>
</feature>
<feature type="transmembrane region" description="Helical" evidence="1">
    <location>
        <begin position="214"/>
        <end position="235"/>
    </location>
</feature>
<keyword evidence="1" id="KW-0812">Transmembrane</keyword>
<protein>
    <recommendedName>
        <fullName evidence="4">Integral membrane protein</fullName>
    </recommendedName>
</protein>
<evidence type="ECO:0000313" key="3">
    <source>
        <dbReference type="Proteomes" id="UP000183642"/>
    </source>
</evidence>
<dbReference type="AlphaFoldDB" id="A0A1I5FNV7"/>
<accession>A0A1I5FNV7</accession>
<feature type="transmembrane region" description="Helical" evidence="1">
    <location>
        <begin position="185"/>
        <end position="208"/>
    </location>
</feature>
<sequence length="345" mass="33245">MPAVPEPTTPAPARSSLAPVLAAVAAVAVLLTVVLTAFAWPAVRSAPHDLPLAVAGPPPAVAQVSAALDEASPGAFDVRPVDDEAAARAAIEDRDVYGAVVVDAAGPRLLVASAASPTVANSLRQVAAGLGAAAGSPVAVEDVVSAPEADPRGAGLAASALPLALGGIVTGALTSRLVRGRLRQVAAALAAAVAGGMVTATVLGSWLGSVGASWWTTSGVVALGISATALVLLGLHALLGTAGLALGSATTVLLGNPLSGLAGAPELLPGAWGTVGQLLPPGATGTLLRATSWFDGAGAGSALLVLLTWCLAGLLLLAAGAARGRRSRPAAPAPAAREAVPVAAA</sequence>
<keyword evidence="3" id="KW-1185">Reference proteome</keyword>
<feature type="transmembrane region" description="Helical" evidence="1">
    <location>
        <begin position="20"/>
        <end position="40"/>
    </location>
</feature>
<feature type="transmembrane region" description="Helical" evidence="1">
    <location>
        <begin position="297"/>
        <end position="319"/>
    </location>
</feature>
<evidence type="ECO:0000313" key="2">
    <source>
        <dbReference type="EMBL" id="SFO25450.1"/>
    </source>
</evidence>